<organism evidence="2 3">
    <name type="scientific">Pseudobacteriovorax antillogorgiicola</name>
    <dbReference type="NCBI Taxonomy" id="1513793"/>
    <lineage>
        <taxon>Bacteria</taxon>
        <taxon>Pseudomonadati</taxon>
        <taxon>Bdellovibrionota</taxon>
        <taxon>Oligoflexia</taxon>
        <taxon>Oligoflexales</taxon>
        <taxon>Pseudobacteriovoracaceae</taxon>
        <taxon>Pseudobacteriovorax</taxon>
    </lineage>
</organism>
<dbReference type="GO" id="GO:0005829">
    <property type="term" value="C:cytosol"/>
    <property type="evidence" value="ECO:0007669"/>
    <property type="project" value="TreeGrafter"/>
</dbReference>
<dbReference type="GO" id="GO:0016491">
    <property type="term" value="F:oxidoreductase activity"/>
    <property type="evidence" value="ECO:0007669"/>
    <property type="project" value="InterPro"/>
</dbReference>
<dbReference type="PANTHER" id="PTHR43364">
    <property type="entry name" value="NADH-SPECIFIC METHYLGLYOXAL REDUCTASE-RELATED"/>
    <property type="match status" value="1"/>
</dbReference>
<dbReference type="Proteomes" id="UP000192907">
    <property type="component" value="Unassembled WGS sequence"/>
</dbReference>
<dbReference type="SUPFAM" id="SSF51430">
    <property type="entry name" value="NAD(P)-linked oxidoreductase"/>
    <property type="match status" value="1"/>
</dbReference>
<dbReference type="InterPro" id="IPR020471">
    <property type="entry name" value="AKR"/>
</dbReference>
<proteinExistence type="predicted"/>
<dbReference type="InterPro" id="IPR023210">
    <property type="entry name" value="NADP_OxRdtase_dom"/>
</dbReference>
<evidence type="ECO:0000259" key="1">
    <source>
        <dbReference type="Pfam" id="PF00248"/>
    </source>
</evidence>
<name>A0A1Y6C0P1_9BACT</name>
<dbReference type="InterPro" id="IPR018170">
    <property type="entry name" value="Aldo/ket_reductase_CS"/>
</dbReference>
<accession>A0A1Y6C0P1</accession>
<keyword evidence="3" id="KW-1185">Reference proteome</keyword>
<dbReference type="RefSeq" id="WP_132319318.1">
    <property type="nucleotide sequence ID" value="NZ_FWZT01000009.1"/>
</dbReference>
<dbReference type="InterPro" id="IPR036812">
    <property type="entry name" value="NAD(P)_OxRdtase_dom_sf"/>
</dbReference>
<reference evidence="3" key="1">
    <citation type="submission" date="2017-04" db="EMBL/GenBank/DDBJ databases">
        <authorList>
            <person name="Varghese N."/>
            <person name="Submissions S."/>
        </authorList>
    </citation>
    <scope>NUCLEOTIDE SEQUENCE [LARGE SCALE GENOMIC DNA]</scope>
    <source>
        <strain evidence="3">RKEM611</strain>
    </source>
</reference>
<evidence type="ECO:0000313" key="2">
    <source>
        <dbReference type="EMBL" id="SMF29542.1"/>
    </source>
</evidence>
<dbReference type="InterPro" id="IPR050523">
    <property type="entry name" value="AKR_Detox_Biosynth"/>
</dbReference>
<dbReference type="AlphaFoldDB" id="A0A1Y6C0P1"/>
<evidence type="ECO:0000313" key="3">
    <source>
        <dbReference type="Proteomes" id="UP000192907"/>
    </source>
</evidence>
<dbReference type="PANTHER" id="PTHR43364:SF1">
    <property type="entry name" value="OXIDOREDUCTASE YDHF"/>
    <property type="match status" value="1"/>
</dbReference>
<dbReference type="OrthoDB" id="9773828at2"/>
<protein>
    <submittedName>
        <fullName evidence="2">Predicted oxidoreductase</fullName>
    </submittedName>
</protein>
<sequence length="303" mass="33927">MPARFGGCSESKWDTSPKAFSYGVWRILEGIDGDPSEVIRKRIEFCLELGITTFDHADIYGDYECEAAFGKVLKDVPSLKSQIQVVTKAGIKLKSAKFPDRQVKSYDTSYKYLIQAAEKSLQTLSLDVIDLFLIHRPDPYMNLQETGAALNELVSSGKVRAVGVSNFRPDQVTYLNRELSQPLAANQIELSVLAQDPLWDGTLDQCQSLKMLPMVWSPLAGGALFKDDHKPVRSELELIAEKYQCDVATLALAWLMNHPSKPIPIIGSNQRSRIHTLATARNIELERDDWYKILELGAGREVP</sequence>
<dbReference type="PRINTS" id="PR00069">
    <property type="entry name" value="ALDKETRDTASE"/>
</dbReference>
<dbReference type="Gene3D" id="3.20.20.100">
    <property type="entry name" value="NADP-dependent oxidoreductase domain"/>
    <property type="match status" value="1"/>
</dbReference>
<feature type="domain" description="NADP-dependent oxidoreductase" evidence="1">
    <location>
        <begin position="40"/>
        <end position="295"/>
    </location>
</feature>
<dbReference type="CDD" id="cd19092">
    <property type="entry name" value="AKR_BsYcsN_EcYdhF-like"/>
    <property type="match status" value="1"/>
</dbReference>
<dbReference type="Pfam" id="PF00248">
    <property type="entry name" value="Aldo_ket_red"/>
    <property type="match status" value="1"/>
</dbReference>
<dbReference type="PROSITE" id="PS00062">
    <property type="entry name" value="ALDOKETO_REDUCTASE_2"/>
    <property type="match status" value="1"/>
</dbReference>
<dbReference type="EMBL" id="FWZT01000009">
    <property type="protein sequence ID" value="SMF29542.1"/>
    <property type="molecule type" value="Genomic_DNA"/>
</dbReference>
<gene>
    <name evidence="2" type="ORF">SAMN06296036_109115</name>
</gene>
<dbReference type="STRING" id="1513793.SAMN06296036_109115"/>